<dbReference type="HOGENOM" id="CLU_005688_2_0_1"/>
<evidence type="ECO:0000256" key="2">
    <source>
        <dbReference type="SAM" id="MobiDB-lite"/>
    </source>
</evidence>
<dbReference type="OrthoDB" id="5841748at2759"/>
<dbReference type="InterPro" id="IPR046450">
    <property type="entry name" value="PA_dom_sf"/>
</dbReference>
<dbReference type="PANTHER" id="PTHR10404:SF46">
    <property type="entry name" value="VACUOLAR PROTEIN SORTING-ASSOCIATED PROTEIN 70"/>
    <property type="match status" value="1"/>
</dbReference>
<dbReference type="InterPro" id="IPR007484">
    <property type="entry name" value="Peptidase_M28"/>
</dbReference>
<dbReference type="Gene3D" id="3.40.630.10">
    <property type="entry name" value="Zn peptidases"/>
    <property type="match status" value="1"/>
</dbReference>
<protein>
    <submittedName>
        <fullName evidence="5">Putative glutamate carboxypeptidase protein</fullName>
    </submittedName>
</protein>
<evidence type="ECO:0000256" key="1">
    <source>
        <dbReference type="ARBA" id="ARBA00005634"/>
    </source>
</evidence>
<dbReference type="InterPro" id="IPR039373">
    <property type="entry name" value="Peptidase_M28B"/>
</dbReference>
<dbReference type="FunFam" id="3.50.30.30:FF:000008">
    <property type="entry name" value="Glutamate carboxypeptidase 2"/>
    <property type="match status" value="1"/>
</dbReference>
<feature type="domain" description="Transferrin receptor-like dimerisation" evidence="3">
    <location>
        <begin position="627"/>
        <end position="739"/>
    </location>
</feature>
<dbReference type="OMA" id="TEWMEEY"/>
<accession>M7SIB8</accession>
<dbReference type="SUPFAM" id="SSF47672">
    <property type="entry name" value="Transferrin receptor-like dimerisation domain"/>
    <property type="match status" value="1"/>
</dbReference>
<feature type="region of interest" description="Disordered" evidence="2">
    <location>
        <begin position="263"/>
        <end position="307"/>
    </location>
</feature>
<feature type="compositionally biased region" description="Low complexity" evidence="2">
    <location>
        <begin position="284"/>
        <end position="294"/>
    </location>
</feature>
<evidence type="ECO:0000313" key="6">
    <source>
        <dbReference type="Proteomes" id="UP000012174"/>
    </source>
</evidence>
<dbReference type="SUPFAM" id="SSF53187">
    <property type="entry name" value="Zn-dependent exopeptidases"/>
    <property type="match status" value="1"/>
</dbReference>
<dbReference type="PANTHER" id="PTHR10404">
    <property type="entry name" value="N-ACETYLATED-ALPHA-LINKED ACIDIC DIPEPTIDASE"/>
    <property type="match status" value="1"/>
</dbReference>
<evidence type="ECO:0000259" key="4">
    <source>
        <dbReference type="Pfam" id="PF04389"/>
    </source>
</evidence>
<reference evidence="6" key="1">
    <citation type="journal article" date="2013" name="Genome Announc.">
        <title>Draft genome sequence of the grapevine dieback fungus Eutypa lata UCR-EL1.</title>
        <authorList>
            <person name="Blanco-Ulate B."/>
            <person name="Rolshausen P.E."/>
            <person name="Cantu D."/>
        </authorList>
    </citation>
    <scope>NUCLEOTIDE SEQUENCE [LARGE SCALE GENOMIC DNA]</scope>
    <source>
        <strain evidence="6">UCR-EL1</strain>
    </source>
</reference>
<dbReference type="CDD" id="cd08022">
    <property type="entry name" value="M28_PSMA_like"/>
    <property type="match status" value="1"/>
</dbReference>
<dbReference type="Pfam" id="PF04253">
    <property type="entry name" value="TFR_dimer"/>
    <property type="match status" value="1"/>
</dbReference>
<dbReference type="Pfam" id="PF04389">
    <property type="entry name" value="Peptidase_M28"/>
    <property type="match status" value="1"/>
</dbReference>
<dbReference type="FunFam" id="3.40.630.10:FF:000101">
    <property type="entry name" value="N-acetylated alpha-linked acidic dipeptidase like 1"/>
    <property type="match status" value="1"/>
</dbReference>
<dbReference type="InterPro" id="IPR007365">
    <property type="entry name" value="TFR-like_dimer_dom"/>
</dbReference>
<gene>
    <name evidence="5" type="ORF">UCREL1_6954</name>
</gene>
<keyword evidence="5" id="KW-0378">Hydrolase</keyword>
<dbReference type="SUPFAM" id="SSF52025">
    <property type="entry name" value="PA domain"/>
    <property type="match status" value="1"/>
</dbReference>
<feature type="compositionally biased region" description="Polar residues" evidence="2">
    <location>
        <begin position="270"/>
        <end position="283"/>
    </location>
</feature>
<dbReference type="CDD" id="cd02121">
    <property type="entry name" value="PA_GCPII_like"/>
    <property type="match status" value="1"/>
</dbReference>
<evidence type="ECO:0000313" key="5">
    <source>
        <dbReference type="EMBL" id="EMR66064.1"/>
    </source>
</evidence>
<keyword evidence="5" id="KW-0121">Carboxypeptidase</keyword>
<proteinExistence type="inferred from homology"/>
<dbReference type="Gene3D" id="1.20.930.40">
    <property type="entry name" value="Transferrin receptor-like, dimerisation domain"/>
    <property type="match status" value="1"/>
</dbReference>
<dbReference type="GO" id="GO:0004180">
    <property type="term" value="F:carboxypeptidase activity"/>
    <property type="evidence" value="ECO:0007669"/>
    <property type="project" value="UniProtKB-KW"/>
</dbReference>
<dbReference type="Gene3D" id="3.50.30.30">
    <property type="match status" value="1"/>
</dbReference>
<organism evidence="5 6">
    <name type="scientific">Eutypa lata (strain UCR-EL1)</name>
    <name type="common">Grapevine dieback disease fungus</name>
    <name type="synonym">Eutypa armeniacae</name>
    <dbReference type="NCBI Taxonomy" id="1287681"/>
    <lineage>
        <taxon>Eukaryota</taxon>
        <taxon>Fungi</taxon>
        <taxon>Dikarya</taxon>
        <taxon>Ascomycota</taxon>
        <taxon>Pezizomycotina</taxon>
        <taxon>Sordariomycetes</taxon>
        <taxon>Xylariomycetidae</taxon>
        <taxon>Xylariales</taxon>
        <taxon>Diatrypaceae</taxon>
        <taxon>Eutypa</taxon>
    </lineage>
</organism>
<dbReference type="AlphaFoldDB" id="M7SIB8"/>
<dbReference type="eggNOG" id="KOG2195">
    <property type="taxonomic scope" value="Eukaryota"/>
</dbReference>
<dbReference type="Proteomes" id="UP000012174">
    <property type="component" value="Unassembled WGS sequence"/>
</dbReference>
<evidence type="ECO:0000259" key="3">
    <source>
        <dbReference type="Pfam" id="PF04253"/>
    </source>
</evidence>
<feature type="domain" description="Peptidase M28" evidence="4">
    <location>
        <begin position="378"/>
        <end position="563"/>
    </location>
</feature>
<dbReference type="EMBL" id="KB706718">
    <property type="protein sequence ID" value="EMR66064.1"/>
    <property type="molecule type" value="Genomic_DNA"/>
</dbReference>
<keyword evidence="5" id="KW-0645">Protease</keyword>
<keyword evidence="6" id="KW-1185">Reference proteome</keyword>
<comment type="similarity">
    <text evidence="1">Belongs to the peptidase M28 family. M28B subfamily.</text>
</comment>
<sequence>MHNVTSSTKYSTDIVSTIWQVKITATSQLNVTATVIPRISPHVDPGLWSKVGTVKRQDSRQIPLKLEDSPDGPGLSLNSDERTLVESVSNTTLSGWSYYYTHGDHVAGRNRTMAQWTADRFAESGINSSVVSYNVYLNYPVNKSLTLTWSNGTIYEPSLEEDVLSEDDTSSYPNRIPTFHGYSASGSASAEYVYVGRGQQVDFERLVELGVPLEGKIAIAKYGGPFRGLKVKNSQDYGLVGTVIFTDPGDDGNVTEANGYAAYPDGPARNPSSVQRGSVQFLSTYPGDPTTPGYPSKPGSPRADKSPVVPRIPSIPISYQDAIPILAALDGYGTAGDVVNRTGWVGALNVSYSTGPAPGATLSLSNLMDEQYTDIWDTIGVINGTNTNETIIIGNHRDAWIVGGAADPNSGSAVLVELSKAFGKLLAQGWKPKRNIVLASWDAEEYGLVGSTEWVEEYIPWLTDTAVSYLNIDVGTAGPHPDISATPELHTIAIDTMKKILWRDTGRTMYDVWYDDFEGEVGVLGSGSDYTAFVHNGIGSIDLGSGGGATDPVYHYHSNFDSYHWMATYGDPGFLSHKSMAQYLSLLAYNIAAPDLIPFDLPNYATQLETYYESLTSTISSASADLDISALRGAIDEFAGRTAEVKAQEQQALSTDDSGLLTLVNQKYRDFQRGFVSQGGLPNRTFYKHLIFAPGLDTGYAPTTFPGITEAVESGNLTLATEFVKKTADAITKAGDILKA</sequence>
<dbReference type="InterPro" id="IPR036757">
    <property type="entry name" value="TFR-like_dimer_dom_sf"/>
</dbReference>
<dbReference type="KEGG" id="ela:UCREL1_6954"/>
<name>M7SIB8_EUTLA</name>